<dbReference type="PANTHER" id="PTHR45784">
    <property type="entry name" value="C-TYPE LECTIN DOMAIN FAMILY 20 MEMBER A-RELATED"/>
    <property type="match status" value="1"/>
</dbReference>
<reference evidence="3 5" key="2">
    <citation type="journal article" date="2013" name="Nature">
        <title>Insights into bilaterian evolution from three spiralian genomes.</title>
        <authorList>
            <person name="Simakov O."/>
            <person name="Marletaz F."/>
            <person name="Cho S.J."/>
            <person name="Edsinger-Gonzales E."/>
            <person name="Havlak P."/>
            <person name="Hellsten U."/>
            <person name="Kuo D.H."/>
            <person name="Larsson T."/>
            <person name="Lv J."/>
            <person name="Arendt D."/>
            <person name="Savage R."/>
            <person name="Osoegawa K."/>
            <person name="de Jong P."/>
            <person name="Grimwood J."/>
            <person name="Chapman J.A."/>
            <person name="Shapiro H."/>
            <person name="Aerts A."/>
            <person name="Otillar R.P."/>
            <person name="Terry A.Y."/>
            <person name="Boore J.L."/>
            <person name="Grigoriev I.V."/>
            <person name="Lindberg D.R."/>
            <person name="Seaver E.C."/>
            <person name="Weisblat D.A."/>
            <person name="Putnam N.H."/>
            <person name="Rokhsar D.S."/>
        </authorList>
    </citation>
    <scope>NUCLEOTIDE SEQUENCE</scope>
</reference>
<gene>
    <name evidence="4" type="primary">20209393</name>
    <name evidence="3" type="ORF">HELRODRAFT_184158</name>
</gene>
<dbReference type="InterPro" id="IPR001304">
    <property type="entry name" value="C-type_lectin-like"/>
</dbReference>
<evidence type="ECO:0000259" key="2">
    <source>
        <dbReference type="PROSITE" id="PS50041"/>
    </source>
</evidence>
<dbReference type="EMBL" id="KB096267">
    <property type="protein sequence ID" value="ESO07056.1"/>
    <property type="molecule type" value="Genomic_DNA"/>
</dbReference>
<dbReference type="CTD" id="20209393"/>
<evidence type="ECO:0000313" key="3">
    <source>
        <dbReference type="EMBL" id="ESO07056.1"/>
    </source>
</evidence>
<dbReference type="InterPro" id="IPR016186">
    <property type="entry name" value="C-type_lectin-like/link_sf"/>
</dbReference>
<dbReference type="InParanoid" id="T1FKP4"/>
<dbReference type="CDD" id="cd00037">
    <property type="entry name" value="CLECT"/>
    <property type="match status" value="1"/>
</dbReference>
<keyword evidence="1" id="KW-0732">Signal</keyword>
<dbReference type="PANTHER" id="PTHR45784:SF5">
    <property type="entry name" value="C-TYPE LECTIN DOMAIN FAMILY 20 MEMBER A-RELATED"/>
    <property type="match status" value="1"/>
</dbReference>
<dbReference type="RefSeq" id="XP_009014844.1">
    <property type="nucleotide sequence ID" value="XM_009016596.1"/>
</dbReference>
<name>T1FKP4_HELRO</name>
<dbReference type="Gene3D" id="3.10.100.10">
    <property type="entry name" value="Mannose-Binding Protein A, subunit A"/>
    <property type="match status" value="1"/>
</dbReference>
<dbReference type="Pfam" id="PF00059">
    <property type="entry name" value="Lectin_C"/>
    <property type="match status" value="1"/>
</dbReference>
<reference evidence="5" key="1">
    <citation type="submission" date="2012-12" db="EMBL/GenBank/DDBJ databases">
        <authorList>
            <person name="Hellsten U."/>
            <person name="Grimwood J."/>
            <person name="Chapman J.A."/>
            <person name="Shapiro H."/>
            <person name="Aerts A."/>
            <person name="Otillar R.P."/>
            <person name="Terry A.Y."/>
            <person name="Boore J.L."/>
            <person name="Simakov O."/>
            <person name="Marletaz F."/>
            <person name="Cho S.-J."/>
            <person name="Edsinger-Gonzales E."/>
            <person name="Havlak P."/>
            <person name="Kuo D.-H."/>
            <person name="Larsson T."/>
            <person name="Lv J."/>
            <person name="Arendt D."/>
            <person name="Savage R."/>
            <person name="Osoegawa K."/>
            <person name="de Jong P."/>
            <person name="Lindberg D.R."/>
            <person name="Seaver E.C."/>
            <person name="Weisblat D.A."/>
            <person name="Putnam N.H."/>
            <person name="Grigoriev I.V."/>
            <person name="Rokhsar D.S."/>
        </authorList>
    </citation>
    <scope>NUCLEOTIDE SEQUENCE</scope>
</reference>
<dbReference type="HOGENOM" id="CLU_977524_0_0_1"/>
<dbReference type="PROSITE" id="PS50041">
    <property type="entry name" value="C_TYPE_LECTIN_2"/>
    <property type="match status" value="1"/>
</dbReference>
<organism evidence="4 5">
    <name type="scientific">Helobdella robusta</name>
    <name type="common">Californian leech</name>
    <dbReference type="NCBI Taxonomy" id="6412"/>
    <lineage>
        <taxon>Eukaryota</taxon>
        <taxon>Metazoa</taxon>
        <taxon>Spiralia</taxon>
        <taxon>Lophotrochozoa</taxon>
        <taxon>Annelida</taxon>
        <taxon>Clitellata</taxon>
        <taxon>Hirudinea</taxon>
        <taxon>Rhynchobdellida</taxon>
        <taxon>Glossiphoniidae</taxon>
        <taxon>Helobdella</taxon>
    </lineage>
</organism>
<feature type="signal peptide" evidence="1">
    <location>
        <begin position="1"/>
        <end position="19"/>
    </location>
</feature>
<dbReference type="GeneID" id="20209393"/>
<evidence type="ECO:0000256" key="1">
    <source>
        <dbReference type="SAM" id="SignalP"/>
    </source>
</evidence>
<accession>T1FKP4</accession>
<reference evidence="4" key="3">
    <citation type="submission" date="2015-06" db="UniProtKB">
        <authorList>
            <consortium name="EnsemblMetazoa"/>
        </authorList>
    </citation>
    <scope>IDENTIFICATION</scope>
</reference>
<dbReference type="OrthoDB" id="6067009at2759"/>
<proteinExistence type="predicted"/>
<feature type="domain" description="C-type lectin" evidence="2">
    <location>
        <begin position="163"/>
        <end position="276"/>
    </location>
</feature>
<protein>
    <recommendedName>
        <fullName evidence="2">C-type lectin domain-containing protein</fullName>
    </recommendedName>
</protein>
<dbReference type="EnsemblMetazoa" id="HelroT184158">
    <property type="protein sequence ID" value="HelroP184158"/>
    <property type="gene ID" value="HelroG184158"/>
</dbReference>
<evidence type="ECO:0000313" key="4">
    <source>
        <dbReference type="EnsemblMetazoa" id="HelroP184158"/>
    </source>
</evidence>
<dbReference type="AlphaFoldDB" id="T1FKP4"/>
<sequence length="285" mass="33461">MMMNSLLFIVILSARLTSSSHHLVFYRSFNTSLYINTEFFARSYKGAEKFCADNNSTILRILNPKQNDHAREFIDIFRRRNQYSVRFLTRLKKVDYEYGHLKAIHPKKDVKNFYLPEEKTPSKRYSRFLSMRHDGTLRTLSNREKIFFICSKPGKCNKSSYKSGDACFQKVKLKKTWYEARAYCILNGGDLFVFDENFKVSMLIEGSLPGEHYWLGYSKFRWYYDEEPELFARYTPWDMEDISSYGSGFTCSNIGIEGGFHWSPTLCNSLISVICMEIIANIILE</sequence>
<feature type="chain" id="PRO_5010980739" description="C-type lectin domain-containing protein" evidence="1">
    <location>
        <begin position="20"/>
        <end position="285"/>
    </location>
</feature>
<dbReference type="Proteomes" id="UP000015101">
    <property type="component" value="Unassembled WGS sequence"/>
</dbReference>
<keyword evidence="5" id="KW-1185">Reference proteome</keyword>
<dbReference type="InterPro" id="IPR016187">
    <property type="entry name" value="CTDL_fold"/>
</dbReference>
<dbReference type="SUPFAM" id="SSF56436">
    <property type="entry name" value="C-type lectin-like"/>
    <property type="match status" value="2"/>
</dbReference>
<dbReference type="KEGG" id="hro:HELRODRAFT_184158"/>
<evidence type="ECO:0000313" key="5">
    <source>
        <dbReference type="Proteomes" id="UP000015101"/>
    </source>
</evidence>
<dbReference type="EMBL" id="AMQM01009326">
    <property type="status" value="NOT_ANNOTATED_CDS"/>
    <property type="molecule type" value="Genomic_DNA"/>
</dbReference>